<organism evidence="2 3">
    <name type="scientific">Alicyclobacillus fastidiosus</name>
    <dbReference type="NCBI Taxonomy" id="392011"/>
    <lineage>
        <taxon>Bacteria</taxon>
        <taxon>Bacillati</taxon>
        <taxon>Bacillota</taxon>
        <taxon>Bacilli</taxon>
        <taxon>Bacillales</taxon>
        <taxon>Alicyclobacillaceae</taxon>
        <taxon>Alicyclobacillus</taxon>
    </lineage>
</organism>
<dbReference type="InterPro" id="IPR041654">
    <property type="entry name" value="StyA_sbd"/>
</dbReference>
<dbReference type="Pfam" id="PF17885">
    <property type="entry name" value="Smoa_sbd"/>
    <property type="match status" value="1"/>
</dbReference>
<protein>
    <submittedName>
        <fullName evidence="2">Styrene monooxygenase</fullName>
    </submittedName>
</protein>
<dbReference type="Proteomes" id="UP001164761">
    <property type="component" value="Chromosome"/>
</dbReference>
<proteinExistence type="predicted"/>
<keyword evidence="2" id="KW-0503">Monooxygenase</keyword>
<dbReference type="InterPro" id="IPR036188">
    <property type="entry name" value="FAD/NAD-bd_sf"/>
</dbReference>
<dbReference type="Gene3D" id="3.50.50.60">
    <property type="entry name" value="FAD/NAD(P)-binding domain"/>
    <property type="match status" value="2"/>
</dbReference>
<evidence type="ECO:0000313" key="2">
    <source>
        <dbReference type="EMBL" id="WAH40023.1"/>
    </source>
</evidence>
<gene>
    <name evidence="2" type="ORF">NZD89_16660</name>
</gene>
<feature type="domain" description="Styrene monooxygenase StyA putative substrate binding" evidence="1">
    <location>
        <begin position="126"/>
        <end position="232"/>
    </location>
</feature>
<accession>A0ABY6ZBW3</accession>
<keyword evidence="3" id="KW-1185">Reference proteome</keyword>
<dbReference type="Gene3D" id="3.30.9.40">
    <property type="match status" value="1"/>
</dbReference>
<dbReference type="EMBL" id="CP104067">
    <property type="protein sequence ID" value="WAH40023.1"/>
    <property type="molecule type" value="Genomic_DNA"/>
</dbReference>
<reference evidence="2" key="1">
    <citation type="submission" date="2022-08" db="EMBL/GenBank/DDBJ databases">
        <title>Alicyclobacillus fastidiosus DSM 17978, complete genome.</title>
        <authorList>
            <person name="Wang Q."/>
            <person name="Cai R."/>
            <person name="Wang Z."/>
        </authorList>
    </citation>
    <scope>NUCLEOTIDE SEQUENCE</scope>
    <source>
        <strain evidence="2">DSM 17978</strain>
    </source>
</reference>
<evidence type="ECO:0000313" key="3">
    <source>
        <dbReference type="Proteomes" id="UP001164761"/>
    </source>
</evidence>
<dbReference type="RefSeq" id="WP_268003921.1">
    <property type="nucleotide sequence ID" value="NZ_BSUT01000001.1"/>
</dbReference>
<sequence>MAYQLLTTHQFDVTIFTPQSADEVRTGRIRSTQVHFSSTIARERLYRMPTWPNAQELTSVHVSVGGETFFAGSLDKPAYSIDQRLYFSECMADLQRQGVHFVYAKVSSEQLSGMVESFDLVVDCTGRSGPVAPFPLDSSMPKIATPLRKCSVGYFLGVENAKPVGILAHILPGEGELFEIPALTEVGPVTILFVEAVPGGQLDVFHRAHHAQDFCSIMLDITESFFPEIRNRLTREQFSLCDDHAYLRVAVRSEVHIPYCEVNGRFVVGCGDSVVLNDPITGQGDNTASYLTEQLFCALLDDASREWDETTFQSYWEKSKPYVNHVVSWSHAMLRPLPEHILGMIMEGRTNQAVADRIANWFRTPSSAYNDFFYKDEIHENGGHEQ</sequence>
<dbReference type="GO" id="GO:0004497">
    <property type="term" value="F:monooxygenase activity"/>
    <property type="evidence" value="ECO:0007669"/>
    <property type="project" value="UniProtKB-KW"/>
</dbReference>
<evidence type="ECO:0000259" key="1">
    <source>
        <dbReference type="Pfam" id="PF17885"/>
    </source>
</evidence>
<keyword evidence="2" id="KW-0560">Oxidoreductase</keyword>
<dbReference type="SUPFAM" id="SSF51905">
    <property type="entry name" value="FAD/NAD(P)-binding domain"/>
    <property type="match status" value="1"/>
</dbReference>
<name>A0ABY6ZBW3_9BACL</name>